<evidence type="ECO:0000259" key="2">
    <source>
        <dbReference type="Pfam" id="PF13193"/>
    </source>
</evidence>
<dbReference type="InterPro" id="IPR020845">
    <property type="entry name" value="AMP-binding_CS"/>
</dbReference>
<dbReference type="Proteomes" id="UP001329313">
    <property type="component" value="Chromosome"/>
</dbReference>
<name>A0AAU0MHT4_9MICO</name>
<evidence type="ECO:0000313" key="4">
    <source>
        <dbReference type="Proteomes" id="UP001329313"/>
    </source>
</evidence>
<dbReference type="Gene3D" id="3.30.300.30">
    <property type="match status" value="1"/>
</dbReference>
<dbReference type="InterPro" id="IPR042099">
    <property type="entry name" value="ANL_N_sf"/>
</dbReference>
<dbReference type="PROSITE" id="PS00455">
    <property type="entry name" value="AMP_BINDING"/>
    <property type="match status" value="1"/>
</dbReference>
<dbReference type="RefSeq" id="WP_330171191.1">
    <property type="nucleotide sequence ID" value="NZ_CP137080.1"/>
</dbReference>
<dbReference type="SUPFAM" id="SSF56801">
    <property type="entry name" value="Acetyl-CoA synthetase-like"/>
    <property type="match status" value="1"/>
</dbReference>
<feature type="domain" description="AMP-dependent synthetase/ligase" evidence="1">
    <location>
        <begin position="45"/>
        <end position="207"/>
    </location>
</feature>
<dbReference type="InterPro" id="IPR000873">
    <property type="entry name" value="AMP-dep_synth/lig_dom"/>
</dbReference>
<evidence type="ECO:0000259" key="1">
    <source>
        <dbReference type="Pfam" id="PF00501"/>
    </source>
</evidence>
<dbReference type="Gene3D" id="3.40.50.12780">
    <property type="entry name" value="N-terminal domain of ligase-like"/>
    <property type="match status" value="1"/>
</dbReference>
<dbReference type="PANTHER" id="PTHR43767">
    <property type="entry name" value="LONG-CHAIN-FATTY-ACID--COA LIGASE"/>
    <property type="match status" value="1"/>
</dbReference>
<dbReference type="Pfam" id="PF13193">
    <property type="entry name" value="AMP-binding_C"/>
    <property type="match status" value="1"/>
</dbReference>
<proteinExistence type="predicted"/>
<dbReference type="InterPro" id="IPR045851">
    <property type="entry name" value="AMP-bd_C_sf"/>
</dbReference>
<organism evidence="3 4">
    <name type="scientific">Microbacterium limosum</name>
    <dbReference type="NCBI Taxonomy" id="3079935"/>
    <lineage>
        <taxon>Bacteria</taxon>
        <taxon>Bacillati</taxon>
        <taxon>Actinomycetota</taxon>
        <taxon>Actinomycetes</taxon>
        <taxon>Micrococcales</taxon>
        <taxon>Microbacteriaceae</taxon>
        <taxon>Microbacterium</taxon>
    </lineage>
</organism>
<keyword evidence="4" id="KW-1185">Reference proteome</keyword>
<evidence type="ECO:0000313" key="3">
    <source>
        <dbReference type="EMBL" id="WOQ70101.1"/>
    </source>
</evidence>
<dbReference type="InterPro" id="IPR050237">
    <property type="entry name" value="ATP-dep_AMP-bd_enzyme"/>
</dbReference>
<sequence>MALLTPGDPADPLALQGALLQAMDAGGPAVVVGVDPARLDRDALPAGTALVLATSGSTGVPKRVALSAAALRASAAATAARIGEGAWVLALPASRIAGIQVLVRAALAGAPVQPAASGGAADVAAAAAALPAGAPAYTSLVPAQLRALLRDAPDALARFEAVLVGGQRTPPDLLEEAAERGIRVVRTYGSTETAGGCVYDGAPLPGVMLRIEAGEVLVAGEMLADGYVGEPAATAAAFPVRDGRRWYRTGDRGALAADGALQVTGRADNVIVSGGVNVSLDLVEAAVHTVPALRDAVVIGVADETWGEASVVVTAQGDARDLADARAAVERALGAAARPREVVRVGAVPLLASGKPDRVALRERFGGRRLG</sequence>
<dbReference type="InterPro" id="IPR025110">
    <property type="entry name" value="AMP-bd_C"/>
</dbReference>
<dbReference type="AlphaFoldDB" id="A0AAU0MHT4"/>
<dbReference type="GO" id="GO:0016878">
    <property type="term" value="F:acid-thiol ligase activity"/>
    <property type="evidence" value="ECO:0007669"/>
    <property type="project" value="UniProtKB-ARBA"/>
</dbReference>
<dbReference type="KEGG" id="mliy:RYJ27_02435"/>
<dbReference type="Pfam" id="PF00501">
    <property type="entry name" value="AMP-binding"/>
    <property type="match status" value="1"/>
</dbReference>
<gene>
    <name evidence="3" type="ORF">RYJ27_02435</name>
</gene>
<dbReference type="EMBL" id="CP137080">
    <property type="protein sequence ID" value="WOQ70101.1"/>
    <property type="molecule type" value="Genomic_DNA"/>
</dbReference>
<protein>
    <submittedName>
        <fullName evidence="3">AMP-binding protein</fullName>
    </submittedName>
</protein>
<accession>A0AAU0MHT4</accession>
<reference evidence="3 4" key="1">
    <citation type="submission" date="2023-10" db="EMBL/GenBank/DDBJ databases">
        <title>Y20.</title>
        <authorList>
            <person name="Zhang G."/>
            <person name="Ding Y."/>
        </authorList>
    </citation>
    <scope>NUCLEOTIDE SEQUENCE [LARGE SCALE GENOMIC DNA]</scope>
    <source>
        <strain evidence="3 4">Y20</strain>
    </source>
</reference>
<feature type="domain" description="AMP-binding enzyme C-terminal" evidence="2">
    <location>
        <begin position="283"/>
        <end position="355"/>
    </location>
</feature>
<dbReference type="PANTHER" id="PTHR43767:SF1">
    <property type="entry name" value="NONRIBOSOMAL PEPTIDE SYNTHASE PES1 (EUROFUNG)-RELATED"/>
    <property type="match status" value="1"/>
</dbReference>